<evidence type="ECO:0000313" key="1">
    <source>
        <dbReference type="EMBL" id="AHE54423.1"/>
    </source>
</evidence>
<sequence>MDLIDAVDSLRHENDGDGSVLDALIAPLAILGFPEVAVVENLAGLRRD</sequence>
<dbReference type="STRING" id="1123269.NX02_13650"/>
<organism evidence="1 2">
    <name type="scientific">Sphingomonas sanxanigenens DSM 19645 = NX02</name>
    <dbReference type="NCBI Taxonomy" id="1123269"/>
    <lineage>
        <taxon>Bacteria</taxon>
        <taxon>Pseudomonadati</taxon>
        <taxon>Pseudomonadota</taxon>
        <taxon>Alphaproteobacteria</taxon>
        <taxon>Sphingomonadales</taxon>
        <taxon>Sphingomonadaceae</taxon>
        <taxon>Sphingomonas</taxon>
    </lineage>
</organism>
<dbReference type="Proteomes" id="UP000018851">
    <property type="component" value="Chromosome"/>
</dbReference>
<gene>
    <name evidence="1" type="ORF">NX02_13650</name>
</gene>
<proteinExistence type="predicted"/>
<dbReference type="HOGENOM" id="CLU_3157926_0_0_5"/>
<dbReference type="EMBL" id="CP006644">
    <property type="protein sequence ID" value="AHE54423.1"/>
    <property type="molecule type" value="Genomic_DNA"/>
</dbReference>
<dbReference type="AlphaFoldDB" id="W0ADP0"/>
<accession>W0ADP0</accession>
<protein>
    <submittedName>
        <fullName evidence="1">Uncharacterized protein</fullName>
    </submittedName>
</protein>
<name>W0ADP0_9SPHN</name>
<dbReference type="KEGG" id="ssan:NX02_13650"/>
<keyword evidence="2" id="KW-1185">Reference proteome</keyword>
<evidence type="ECO:0000313" key="2">
    <source>
        <dbReference type="Proteomes" id="UP000018851"/>
    </source>
</evidence>
<reference evidence="1 2" key="1">
    <citation type="submission" date="2013-07" db="EMBL/GenBank/DDBJ databases">
        <title>Completed genome of Sphingomonas sanxanigenens NX02.</title>
        <authorList>
            <person name="Ma T."/>
            <person name="Huang H."/>
            <person name="Wu M."/>
            <person name="Li X."/>
            <person name="Li G."/>
        </authorList>
    </citation>
    <scope>NUCLEOTIDE SEQUENCE [LARGE SCALE GENOMIC DNA]</scope>
    <source>
        <strain evidence="1 2">NX02</strain>
    </source>
</reference>